<dbReference type="GO" id="GO:0005615">
    <property type="term" value="C:extracellular space"/>
    <property type="evidence" value="ECO:0007669"/>
    <property type="project" value="TreeGrafter"/>
</dbReference>
<dbReference type="InParanoid" id="A0A6J0C8D3"/>
<organism evidence="6">
    <name type="scientific">Neodiprion lecontei</name>
    <name type="common">Redheaded pine sawfly</name>
    <dbReference type="NCBI Taxonomy" id="441921"/>
    <lineage>
        <taxon>Eukaryota</taxon>
        <taxon>Metazoa</taxon>
        <taxon>Ecdysozoa</taxon>
        <taxon>Arthropoda</taxon>
        <taxon>Hexapoda</taxon>
        <taxon>Insecta</taxon>
        <taxon>Pterygota</taxon>
        <taxon>Neoptera</taxon>
        <taxon>Endopterygota</taxon>
        <taxon>Hymenoptera</taxon>
        <taxon>Tenthredinoidea</taxon>
        <taxon>Diprionidae</taxon>
        <taxon>Diprioninae</taxon>
        <taxon>Neodiprion</taxon>
    </lineage>
</organism>
<dbReference type="GeneID" id="107227088"/>
<evidence type="ECO:0000256" key="1">
    <source>
        <dbReference type="ARBA" id="ARBA00022729"/>
    </source>
</evidence>
<sequence length="252" mass="27960">MTLLTTVGVLMVLASASSTATIPKFITTCNRKDPDMPNCVIGIVTRLRPYLAAGIPEFRIPPLEPLHLRELVAVEGPGIKISAKEIDTYGCSDFTIKRLKLDMDNLYAEADVDLPHLFMDGLYSVEGRVLTIPVTAKGTLRGNFTKCIGYLKMRGEFVKDEMGEDHLHCTYFDVKISVGNGHLRLENLFGTEELLGDLVNQVINSNFDTIMNELTPAIEKTLSAAFKRTANNIVEPFTYRQLFPDGERDTSG</sequence>
<proteinExistence type="inferred from homology"/>
<accession>A0A6J0C8D3</accession>
<dbReference type="GO" id="GO:0007623">
    <property type="term" value="P:circadian rhythm"/>
    <property type="evidence" value="ECO:0007669"/>
    <property type="project" value="UniProtKB-ARBA"/>
</dbReference>
<dbReference type="Pfam" id="PF06585">
    <property type="entry name" value="JHBP"/>
    <property type="match status" value="1"/>
</dbReference>
<dbReference type="FunFam" id="3.15.10.30:FF:000001">
    <property type="entry name" value="Takeout-like protein 1"/>
    <property type="match status" value="1"/>
</dbReference>
<evidence type="ECO:0000256" key="4">
    <source>
        <dbReference type="SAM" id="SignalP"/>
    </source>
</evidence>
<evidence type="ECO:0000256" key="3">
    <source>
        <dbReference type="ARBA" id="ARBA00060902"/>
    </source>
</evidence>
<dbReference type="InterPro" id="IPR010562">
    <property type="entry name" value="Haemolymph_juvenile_hormone-bd"/>
</dbReference>
<evidence type="ECO:0000313" key="5">
    <source>
        <dbReference type="Proteomes" id="UP000829291"/>
    </source>
</evidence>
<evidence type="ECO:0000313" key="6">
    <source>
        <dbReference type="RefSeq" id="XP_015523616.1"/>
    </source>
</evidence>
<evidence type="ECO:0000256" key="2">
    <source>
        <dbReference type="ARBA" id="ARBA00023108"/>
    </source>
</evidence>
<protein>
    <submittedName>
        <fullName evidence="6">Circadian clock-controlled protein daywake</fullName>
    </submittedName>
</protein>
<comment type="similarity">
    <text evidence="3">Belongs to the TO family.</text>
</comment>
<feature type="chain" id="PRO_5026699648" evidence="4">
    <location>
        <begin position="20"/>
        <end position="252"/>
    </location>
</feature>
<dbReference type="FunCoup" id="A0A6J0C8D3">
    <property type="interactions" value="44"/>
</dbReference>
<gene>
    <name evidence="6" type="primary">LOC107227088</name>
</gene>
<dbReference type="SMART" id="SM00700">
    <property type="entry name" value="JHBP"/>
    <property type="match status" value="1"/>
</dbReference>
<dbReference type="Gene3D" id="3.15.10.30">
    <property type="entry name" value="Haemolymph juvenile hormone binding protein"/>
    <property type="match status" value="1"/>
</dbReference>
<name>A0A6J0C8D3_NEOLC</name>
<dbReference type="PANTHER" id="PTHR11008">
    <property type="entry name" value="PROTEIN TAKEOUT-LIKE PROTEIN"/>
    <property type="match status" value="1"/>
</dbReference>
<keyword evidence="5" id="KW-1185">Reference proteome</keyword>
<dbReference type="RefSeq" id="XP_015523616.1">
    <property type="nucleotide sequence ID" value="XM_015668130.2"/>
</dbReference>
<reference evidence="6" key="1">
    <citation type="submission" date="2025-08" db="UniProtKB">
        <authorList>
            <consortium name="RefSeq"/>
        </authorList>
    </citation>
    <scope>IDENTIFICATION</scope>
    <source>
        <tissue evidence="6">Thorax and Abdomen</tissue>
    </source>
</reference>
<dbReference type="AlphaFoldDB" id="A0A6J0C8D3"/>
<dbReference type="OrthoDB" id="8185598at2759"/>
<keyword evidence="1 4" id="KW-0732">Signal</keyword>
<dbReference type="PANTHER" id="PTHR11008:SF14">
    <property type="entry name" value="CIRCADIAN CLOCK-CONTROLLED PROTEIN-LIKE PROTEIN"/>
    <property type="match status" value="1"/>
</dbReference>
<dbReference type="InterPro" id="IPR038606">
    <property type="entry name" value="To_sf"/>
</dbReference>
<feature type="signal peptide" evidence="4">
    <location>
        <begin position="1"/>
        <end position="19"/>
    </location>
</feature>
<keyword evidence="2" id="KW-0090">Biological rhythms</keyword>
<dbReference type="KEGG" id="nlo:107227088"/>
<dbReference type="Proteomes" id="UP000829291">
    <property type="component" value="Chromosome 4"/>
</dbReference>